<dbReference type="RefSeq" id="WP_085178864.1">
    <property type="nucleotide sequence ID" value="NZ_CSTD01000005.1"/>
</dbReference>
<accession>A0A0U0WEP7</accession>
<sequence length="63" mass="7107">MIIGHNRGQSDEKTVVIDLLAAKRERLRRKVGSAHPALWEAETRIELATVTPIRGARRGWMTS</sequence>
<dbReference type="Proteomes" id="UP000198875">
    <property type="component" value="Unassembled WGS sequence"/>
</dbReference>
<evidence type="ECO:0000313" key="1">
    <source>
        <dbReference type="EMBL" id="CPR13084.1"/>
    </source>
</evidence>
<dbReference type="EMBL" id="CSTD01000005">
    <property type="protein sequence ID" value="CPR13084.1"/>
    <property type="molecule type" value="Genomic_DNA"/>
</dbReference>
<organism evidence="1 2">
    <name type="scientific">Mycobacterium bohemicum DSM 44277</name>
    <dbReference type="NCBI Taxonomy" id="1236609"/>
    <lineage>
        <taxon>Bacteria</taxon>
        <taxon>Bacillati</taxon>
        <taxon>Actinomycetota</taxon>
        <taxon>Actinomycetes</taxon>
        <taxon>Mycobacteriales</taxon>
        <taxon>Mycobacteriaceae</taxon>
        <taxon>Mycobacterium</taxon>
    </lineage>
</organism>
<proteinExistence type="predicted"/>
<gene>
    <name evidence="1" type="ORF">BN971_04391</name>
</gene>
<protein>
    <submittedName>
        <fullName evidence="1">Uncharacterized protein</fullName>
    </submittedName>
</protein>
<reference evidence="1 2" key="1">
    <citation type="submission" date="2015-03" db="EMBL/GenBank/DDBJ databases">
        <authorList>
            <person name="Murphy D."/>
        </authorList>
    </citation>
    <scope>NUCLEOTIDE SEQUENCE [LARGE SCALE GENOMIC DNA]</scope>
    <source>
        <strain evidence="1 2">DSM 44277</strain>
    </source>
</reference>
<dbReference type="AlphaFoldDB" id="A0A0U0WEP7"/>
<name>A0A0U0WEP7_MYCBE</name>
<evidence type="ECO:0000313" key="2">
    <source>
        <dbReference type="Proteomes" id="UP000198875"/>
    </source>
</evidence>